<proteinExistence type="predicted"/>
<evidence type="ECO:0000313" key="1">
    <source>
        <dbReference type="EMBL" id="HAS8542564.1"/>
    </source>
</evidence>
<dbReference type="InterPro" id="IPR029055">
    <property type="entry name" value="Ntn_hydrolases_N"/>
</dbReference>
<dbReference type="PANTHER" id="PTHR43187:SF1">
    <property type="entry name" value="GLUTAMINE AMIDOTRANSFERASE DUG3-RELATED"/>
    <property type="match status" value="1"/>
</dbReference>
<sequence>MCRWLAYQGEPIYLDKLVYEPEHSLVHQSLEARKAVTRVNA</sequence>
<gene>
    <name evidence="1" type="ORF">I7730_22495</name>
</gene>
<dbReference type="GO" id="GO:0016740">
    <property type="term" value="F:transferase activity"/>
    <property type="evidence" value="ECO:0007669"/>
    <property type="project" value="UniProtKB-KW"/>
</dbReference>
<keyword evidence="1" id="KW-0808">Transferase</keyword>
<accession>A0A8H9N487</accession>
<dbReference type="PANTHER" id="PTHR43187">
    <property type="entry name" value="GLUTAMINE AMIDOTRANSFERASE DUG3-RELATED"/>
    <property type="match status" value="1"/>
</dbReference>
<dbReference type="Gene3D" id="3.60.20.10">
    <property type="entry name" value="Glutamine Phosphoribosylpyrophosphate, subunit 1, domain 1"/>
    <property type="match status" value="1"/>
</dbReference>
<reference evidence="1" key="2">
    <citation type="submission" date="2019-01" db="EMBL/GenBank/DDBJ databases">
        <authorList>
            <consortium name="NCBI Pathogen Detection Project"/>
        </authorList>
    </citation>
    <scope>NUCLEOTIDE SEQUENCE</scope>
    <source>
        <strain evidence="1">BCW_3452</strain>
    </source>
</reference>
<dbReference type="EMBL" id="DACRBY010000043">
    <property type="protein sequence ID" value="HAS8542564.1"/>
    <property type="molecule type" value="Genomic_DNA"/>
</dbReference>
<comment type="caution">
    <text evidence="1">The sequence shown here is derived from an EMBL/GenBank/DDBJ whole genome shotgun (WGS) entry which is preliminary data.</text>
</comment>
<feature type="non-terminal residue" evidence="1">
    <location>
        <position position="41"/>
    </location>
</feature>
<organism evidence="1">
    <name type="scientific">Vibrio vulnificus</name>
    <dbReference type="NCBI Taxonomy" id="672"/>
    <lineage>
        <taxon>Bacteria</taxon>
        <taxon>Pseudomonadati</taxon>
        <taxon>Pseudomonadota</taxon>
        <taxon>Gammaproteobacteria</taxon>
        <taxon>Vibrionales</taxon>
        <taxon>Vibrionaceae</taxon>
        <taxon>Vibrio</taxon>
    </lineage>
</organism>
<dbReference type="Proteomes" id="UP000863257">
    <property type="component" value="Unassembled WGS sequence"/>
</dbReference>
<reference evidence="1" key="1">
    <citation type="journal article" date="2018" name="Genome Biol.">
        <title>SKESA: strategic k-mer extension for scrupulous assemblies.</title>
        <authorList>
            <person name="Souvorov A."/>
            <person name="Agarwala R."/>
            <person name="Lipman D.J."/>
        </authorList>
    </citation>
    <scope>NUCLEOTIDE SEQUENCE</scope>
    <source>
        <strain evidence="1">BCW_3452</strain>
    </source>
</reference>
<dbReference type="AlphaFoldDB" id="A0A8H9N487"/>
<dbReference type="InterPro" id="IPR052373">
    <property type="entry name" value="Gamma-glu_amide_hydrolase"/>
</dbReference>
<keyword evidence="1" id="KW-0315">Glutamine amidotransferase</keyword>
<protein>
    <submittedName>
        <fullName evidence="1">Class II glutamine amidotransferase</fullName>
    </submittedName>
</protein>
<name>A0A8H9N487_VIBVL</name>